<dbReference type="STRING" id="1028.SAMN05661096_02859"/>
<evidence type="ECO:0000313" key="2">
    <source>
        <dbReference type="Proteomes" id="UP000193804"/>
    </source>
</evidence>
<dbReference type="OrthoDB" id="1121656at2"/>
<dbReference type="EMBL" id="FXAW01000006">
    <property type="protein sequence ID" value="SMG42060.1"/>
    <property type="molecule type" value="Genomic_DNA"/>
</dbReference>
<accession>A0A1X7KLQ6</accession>
<proteinExistence type="predicted"/>
<protein>
    <submittedName>
        <fullName evidence="1">Uncharacterized protein</fullName>
    </submittedName>
</protein>
<sequence length="194" mass="22425">MKLAIFLFFAITLSTGFSQTIEDWTPEFQLQLSDFQSPQTEISPDLTSYSIYSGSNMDFTFQMSSFEFLFTKNFNSKVKTTFNRSAAVITAPDSTTALQLVKFGQYSFDLTELYSRKFRQRMYEEKGTFSNANFFKPIFDNLQEEMNAESARVLKATDLGREAELLDLEHQKVKNEIGELSNFCFDCKPPKKKR</sequence>
<evidence type="ECO:0000313" key="1">
    <source>
        <dbReference type="EMBL" id="SMG42060.1"/>
    </source>
</evidence>
<dbReference type="RefSeq" id="WP_085518022.1">
    <property type="nucleotide sequence ID" value="NZ_FXAW01000006.1"/>
</dbReference>
<keyword evidence="2" id="KW-1185">Reference proteome</keyword>
<name>A0A1X7KLQ6_9BACT</name>
<dbReference type="Proteomes" id="UP000193804">
    <property type="component" value="Unassembled WGS sequence"/>
</dbReference>
<organism evidence="1 2">
    <name type="scientific">Marivirga sericea</name>
    <dbReference type="NCBI Taxonomy" id="1028"/>
    <lineage>
        <taxon>Bacteria</taxon>
        <taxon>Pseudomonadati</taxon>
        <taxon>Bacteroidota</taxon>
        <taxon>Cytophagia</taxon>
        <taxon>Cytophagales</taxon>
        <taxon>Marivirgaceae</taxon>
        <taxon>Marivirga</taxon>
    </lineage>
</organism>
<gene>
    <name evidence="1" type="ORF">SAMN05661096_02859</name>
</gene>
<dbReference type="AlphaFoldDB" id="A0A1X7KLQ6"/>
<reference evidence="2" key="1">
    <citation type="submission" date="2017-04" db="EMBL/GenBank/DDBJ databases">
        <authorList>
            <person name="Varghese N."/>
            <person name="Submissions S."/>
        </authorList>
    </citation>
    <scope>NUCLEOTIDE SEQUENCE [LARGE SCALE GENOMIC DNA]</scope>
    <source>
        <strain evidence="2">DSM 4125</strain>
    </source>
</reference>